<dbReference type="PANTHER" id="PTHR45913">
    <property type="entry name" value="EPM2A-INTERACTING PROTEIN 1"/>
    <property type="match status" value="1"/>
</dbReference>
<sequence length="88" mass="10131">MASGKKTKTEENREFNQDWTESFAFICNTYGLLTCLICHEKLAHNEKSNLERHFTTKHAQFTGKYPTGDARKKAAEELQKTTVKLHAK</sequence>
<keyword evidence="2" id="KW-1185">Reference proteome</keyword>
<evidence type="ECO:0008006" key="3">
    <source>
        <dbReference type="Google" id="ProtNLM"/>
    </source>
</evidence>
<dbReference type="Proteomes" id="UP000499080">
    <property type="component" value="Unassembled WGS sequence"/>
</dbReference>
<name>A0A4Y2KDM8_ARAVE</name>
<dbReference type="EMBL" id="BGPR01004468">
    <property type="protein sequence ID" value="GBM99969.1"/>
    <property type="molecule type" value="Genomic_DNA"/>
</dbReference>
<reference evidence="1 2" key="1">
    <citation type="journal article" date="2019" name="Sci. Rep.">
        <title>Orb-weaving spider Araneus ventricosus genome elucidates the spidroin gene catalogue.</title>
        <authorList>
            <person name="Kono N."/>
            <person name="Nakamura H."/>
            <person name="Ohtoshi R."/>
            <person name="Moran D.A.P."/>
            <person name="Shinohara A."/>
            <person name="Yoshida Y."/>
            <person name="Fujiwara M."/>
            <person name="Mori M."/>
            <person name="Tomita M."/>
            <person name="Arakawa K."/>
        </authorList>
    </citation>
    <scope>NUCLEOTIDE SEQUENCE [LARGE SCALE GENOMIC DNA]</scope>
</reference>
<dbReference type="AlphaFoldDB" id="A0A4Y2KDM8"/>
<comment type="caution">
    <text evidence="1">The sequence shown here is derived from an EMBL/GenBank/DDBJ whole genome shotgun (WGS) entry which is preliminary data.</text>
</comment>
<gene>
    <name evidence="1" type="ORF">AVEN_217496_1</name>
</gene>
<protein>
    <recommendedName>
        <fullName evidence="3">SPIN-DOC-like zinc-finger domain-containing protein</fullName>
    </recommendedName>
</protein>
<evidence type="ECO:0000313" key="1">
    <source>
        <dbReference type="EMBL" id="GBM99969.1"/>
    </source>
</evidence>
<accession>A0A4Y2KDM8</accession>
<organism evidence="1 2">
    <name type="scientific">Araneus ventricosus</name>
    <name type="common">Orbweaver spider</name>
    <name type="synonym">Epeira ventricosa</name>
    <dbReference type="NCBI Taxonomy" id="182803"/>
    <lineage>
        <taxon>Eukaryota</taxon>
        <taxon>Metazoa</taxon>
        <taxon>Ecdysozoa</taxon>
        <taxon>Arthropoda</taxon>
        <taxon>Chelicerata</taxon>
        <taxon>Arachnida</taxon>
        <taxon>Araneae</taxon>
        <taxon>Araneomorphae</taxon>
        <taxon>Entelegynae</taxon>
        <taxon>Araneoidea</taxon>
        <taxon>Araneidae</taxon>
        <taxon>Araneus</taxon>
    </lineage>
</organism>
<proteinExistence type="predicted"/>
<evidence type="ECO:0000313" key="2">
    <source>
        <dbReference type="Proteomes" id="UP000499080"/>
    </source>
</evidence>
<dbReference type="OrthoDB" id="6431883at2759"/>
<dbReference type="PANTHER" id="PTHR45913:SF10">
    <property type="entry name" value="DUF4371 DOMAIN-CONTAINING PROTEIN"/>
    <property type="match status" value="1"/>
</dbReference>